<dbReference type="PANTHER" id="PTHR43369:SF2">
    <property type="entry name" value="PHOSPHORIBOSYLGLYCINAMIDE FORMYLTRANSFERASE"/>
    <property type="match status" value="1"/>
</dbReference>
<accession>A0ABN6I524</accession>
<dbReference type="Pfam" id="PF00551">
    <property type="entry name" value="Formyl_trans_N"/>
    <property type="match status" value="1"/>
</dbReference>
<dbReference type="InterPro" id="IPR036477">
    <property type="entry name" value="Formyl_transf_N_sf"/>
</dbReference>
<evidence type="ECO:0000256" key="3">
    <source>
        <dbReference type="ARBA" id="ARBA00022679"/>
    </source>
</evidence>
<keyword evidence="11" id="KW-1185">Reference proteome</keyword>
<comment type="pathway">
    <text evidence="1">Purine metabolism; IMP biosynthesis via de novo pathway; N(2)-formyl-N(1)-(5-phospho-D-ribosyl)glycinamide from N(1)-(5-phospho-D-ribosyl)glycinamide (10-formyl THF route): step 1/1.</text>
</comment>
<keyword evidence="4" id="KW-0658">Purine biosynthesis</keyword>
<evidence type="ECO:0000256" key="4">
    <source>
        <dbReference type="ARBA" id="ARBA00022755"/>
    </source>
</evidence>
<evidence type="ECO:0000256" key="8">
    <source>
        <dbReference type="ARBA" id="ARBA00047664"/>
    </source>
</evidence>
<evidence type="ECO:0000256" key="5">
    <source>
        <dbReference type="ARBA" id="ARBA00038440"/>
    </source>
</evidence>
<dbReference type="InterPro" id="IPR001555">
    <property type="entry name" value="GART_AS"/>
</dbReference>
<evidence type="ECO:0000313" key="10">
    <source>
        <dbReference type="EMBL" id="BCZ18701.1"/>
    </source>
</evidence>
<feature type="domain" description="Formyl transferase N-terminal" evidence="9">
    <location>
        <begin position="83"/>
        <end position="178"/>
    </location>
</feature>
<organism evidence="10 11">
    <name type="scientific">Helicobacter gastrofelis</name>
    <dbReference type="NCBI Taxonomy" id="2849642"/>
    <lineage>
        <taxon>Bacteria</taxon>
        <taxon>Pseudomonadati</taxon>
        <taxon>Campylobacterota</taxon>
        <taxon>Epsilonproteobacteria</taxon>
        <taxon>Campylobacterales</taxon>
        <taxon>Helicobacteraceae</taxon>
        <taxon>Helicobacter</taxon>
    </lineage>
</organism>
<name>A0ABN6I524_9HELI</name>
<dbReference type="InterPro" id="IPR002376">
    <property type="entry name" value="Formyl_transf_N"/>
</dbReference>
<dbReference type="Proteomes" id="UP000826146">
    <property type="component" value="Chromosome"/>
</dbReference>
<dbReference type="SUPFAM" id="SSF53328">
    <property type="entry name" value="Formyltransferase"/>
    <property type="match status" value="1"/>
</dbReference>
<dbReference type="EMBL" id="AP024819">
    <property type="protein sequence ID" value="BCZ18701.1"/>
    <property type="molecule type" value="Genomic_DNA"/>
</dbReference>
<dbReference type="Gene3D" id="3.40.50.170">
    <property type="entry name" value="Formyl transferase, N-terminal domain"/>
    <property type="match status" value="1"/>
</dbReference>
<evidence type="ECO:0000256" key="7">
    <source>
        <dbReference type="ARBA" id="ARBA00041682"/>
    </source>
</evidence>
<dbReference type="PANTHER" id="PTHR43369">
    <property type="entry name" value="PHOSPHORIBOSYLGLYCINAMIDE FORMYLTRANSFERASE"/>
    <property type="match status" value="1"/>
</dbReference>
<evidence type="ECO:0000259" key="9">
    <source>
        <dbReference type="Pfam" id="PF00551"/>
    </source>
</evidence>
<evidence type="ECO:0000313" key="11">
    <source>
        <dbReference type="Proteomes" id="UP000826146"/>
    </source>
</evidence>
<dbReference type="EC" id="2.1.2.2" evidence="2"/>
<comment type="catalytic activity">
    <reaction evidence="8">
        <text>N(1)-(5-phospho-beta-D-ribosyl)glycinamide + (6R)-10-formyltetrahydrofolate = N(2)-formyl-N(1)-(5-phospho-beta-D-ribosyl)glycinamide + (6S)-5,6,7,8-tetrahydrofolate + H(+)</text>
        <dbReference type="Rhea" id="RHEA:15053"/>
        <dbReference type="ChEBI" id="CHEBI:15378"/>
        <dbReference type="ChEBI" id="CHEBI:57453"/>
        <dbReference type="ChEBI" id="CHEBI:143788"/>
        <dbReference type="ChEBI" id="CHEBI:147286"/>
        <dbReference type="ChEBI" id="CHEBI:195366"/>
        <dbReference type="EC" id="2.1.2.2"/>
    </reaction>
</comment>
<proteinExistence type="inferred from homology"/>
<evidence type="ECO:0000256" key="2">
    <source>
        <dbReference type="ARBA" id="ARBA00012254"/>
    </source>
</evidence>
<evidence type="ECO:0000256" key="6">
    <source>
        <dbReference type="ARBA" id="ARBA00041324"/>
    </source>
</evidence>
<reference evidence="10 11" key="1">
    <citation type="submission" date="2021-07" db="EMBL/GenBank/DDBJ databases">
        <title>Novel Helicobacter sp. Isolated from a cat.</title>
        <authorList>
            <person name="Rimbara E."/>
            <person name="Suzuki M."/>
        </authorList>
    </citation>
    <scope>NUCLEOTIDE SEQUENCE [LARGE SCALE GENOMIC DNA]</scope>
    <source>
        <strain evidence="11">NHP19-012</strain>
    </source>
</reference>
<dbReference type="PROSITE" id="PS00373">
    <property type="entry name" value="GART"/>
    <property type="match status" value="1"/>
</dbReference>
<gene>
    <name evidence="10" type="primary">purN</name>
    <name evidence="10" type="ORF">NHP190012_03430</name>
</gene>
<protein>
    <recommendedName>
        <fullName evidence="2">phosphoribosylglycinamide formyltransferase 1</fullName>
        <ecNumber evidence="2">2.1.2.2</ecNumber>
    </recommendedName>
    <alternativeName>
        <fullName evidence="7">5'-phosphoribosylglycinamide transformylase</fullName>
    </alternativeName>
    <alternativeName>
        <fullName evidence="6">GAR transformylase</fullName>
    </alternativeName>
</protein>
<sequence length="188" mass="21003">MPAMHSLRLGILFSGEGSNMQNLIEKLHQKVYWQQDKEIRLEIVLCATNNPKAGGIKRCENLNMPYIVGAEDNFISAFKGCVLVLCAGYLKILSPKFLAHYKAINIHPSFLPQHKGANALKRSFSSQSGLGVSVHWVSDELDNGKLILQESLSLKPQESLESYTQRVHALEHKLYPQASLRALGLRHA</sequence>
<comment type="similarity">
    <text evidence="5">Belongs to the GART family.</text>
</comment>
<keyword evidence="3" id="KW-0808">Transferase</keyword>
<evidence type="ECO:0000256" key="1">
    <source>
        <dbReference type="ARBA" id="ARBA00005054"/>
    </source>
</evidence>